<protein>
    <submittedName>
        <fullName evidence="11">Flavodoxin reductase</fullName>
    </submittedName>
</protein>
<keyword evidence="4" id="KW-0479">Metal-binding</keyword>
<evidence type="ECO:0000259" key="9">
    <source>
        <dbReference type="PROSITE" id="PS51085"/>
    </source>
</evidence>
<dbReference type="SUPFAM" id="SSF54292">
    <property type="entry name" value="2Fe-2S ferredoxin-like"/>
    <property type="match status" value="1"/>
</dbReference>
<dbReference type="RefSeq" id="WP_066312274.1">
    <property type="nucleotide sequence ID" value="NZ_CANLSS010000007.1"/>
</dbReference>
<evidence type="ECO:0000259" key="10">
    <source>
        <dbReference type="PROSITE" id="PS51384"/>
    </source>
</evidence>
<feature type="domain" description="2Fe-2S ferredoxin-type" evidence="9">
    <location>
        <begin position="260"/>
        <end position="350"/>
    </location>
</feature>
<dbReference type="CDD" id="cd06214">
    <property type="entry name" value="PA_degradation_oxidoreductase_like"/>
    <property type="match status" value="1"/>
</dbReference>
<dbReference type="InterPro" id="IPR050415">
    <property type="entry name" value="MRET"/>
</dbReference>
<evidence type="ECO:0000313" key="11">
    <source>
        <dbReference type="EMBL" id="KZS41420.1"/>
    </source>
</evidence>
<evidence type="ECO:0000256" key="8">
    <source>
        <dbReference type="ARBA" id="ARBA00023014"/>
    </source>
</evidence>
<dbReference type="GO" id="GO:0051537">
    <property type="term" value="F:2 iron, 2 sulfur cluster binding"/>
    <property type="evidence" value="ECO:0007669"/>
    <property type="project" value="UniProtKB-KW"/>
</dbReference>
<dbReference type="Gene3D" id="2.40.30.10">
    <property type="entry name" value="Translation factors"/>
    <property type="match status" value="1"/>
</dbReference>
<reference evidence="11 12" key="1">
    <citation type="submission" date="2016-01" db="EMBL/GenBank/DDBJ databases">
        <title>The draft genome sequence of Aquimarina sp. RZW4-3-2.</title>
        <authorList>
            <person name="Wang Y."/>
        </authorList>
    </citation>
    <scope>NUCLEOTIDE SEQUENCE [LARGE SCALE GENOMIC DNA]</scope>
    <source>
        <strain evidence="11 12">RZW4-3-2</strain>
    </source>
</reference>
<dbReference type="Pfam" id="PF00970">
    <property type="entry name" value="FAD_binding_6"/>
    <property type="match status" value="1"/>
</dbReference>
<dbReference type="InterPro" id="IPR017927">
    <property type="entry name" value="FAD-bd_FR_type"/>
</dbReference>
<evidence type="ECO:0000256" key="5">
    <source>
        <dbReference type="ARBA" id="ARBA00022827"/>
    </source>
</evidence>
<dbReference type="Pfam" id="PF00175">
    <property type="entry name" value="NAD_binding_1"/>
    <property type="match status" value="1"/>
</dbReference>
<evidence type="ECO:0000256" key="6">
    <source>
        <dbReference type="ARBA" id="ARBA00023002"/>
    </source>
</evidence>
<gene>
    <name evidence="11" type="ORF">AWE51_22215</name>
</gene>
<organism evidence="11 12">
    <name type="scientific">Aquimarina aggregata</name>
    <dbReference type="NCBI Taxonomy" id="1642818"/>
    <lineage>
        <taxon>Bacteria</taxon>
        <taxon>Pseudomonadati</taxon>
        <taxon>Bacteroidota</taxon>
        <taxon>Flavobacteriia</taxon>
        <taxon>Flavobacteriales</taxon>
        <taxon>Flavobacteriaceae</taxon>
        <taxon>Aquimarina</taxon>
    </lineage>
</organism>
<dbReference type="AlphaFoldDB" id="A0A163BHZ8"/>
<dbReference type="PROSITE" id="PS00197">
    <property type="entry name" value="2FE2S_FER_1"/>
    <property type="match status" value="1"/>
</dbReference>
<dbReference type="SUPFAM" id="SSF63380">
    <property type="entry name" value="Riboflavin synthase domain-like"/>
    <property type="match status" value="1"/>
</dbReference>
<dbReference type="Gene3D" id="3.40.50.80">
    <property type="entry name" value="Nucleotide-binding domain of ferredoxin-NADP reductase (FNR) module"/>
    <property type="match status" value="1"/>
</dbReference>
<feature type="domain" description="FAD-binding FR-type" evidence="10">
    <location>
        <begin position="2"/>
        <end position="106"/>
    </location>
</feature>
<keyword evidence="5" id="KW-0274">FAD</keyword>
<keyword evidence="8" id="KW-0411">Iron-sulfur</keyword>
<dbReference type="InterPro" id="IPR012675">
    <property type="entry name" value="Beta-grasp_dom_sf"/>
</dbReference>
<keyword evidence="6" id="KW-0560">Oxidoreductase</keyword>
<dbReference type="InterPro" id="IPR006058">
    <property type="entry name" value="2Fe2S_fd_BS"/>
</dbReference>
<proteinExistence type="predicted"/>
<evidence type="ECO:0000256" key="3">
    <source>
        <dbReference type="ARBA" id="ARBA00022714"/>
    </source>
</evidence>
<accession>A0A163BHZ8</accession>
<evidence type="ECO:0000313" key="12">
    <source>
        <dbReference type="Proteomes" id="UP000076715"/>
    </source>
</evidence>
<dbReference type="InterPro" id="IPR039261">
    <property type="entry name" value="FNR_nucleotide-bd"/>
</dbReference>
<dbReference type="CDD" id="cd00207">
    <property type="entry name" value="fer2"/>
    <property type="match status" value="1"/>
</dbReference>
<dbReference type="Pfam" id="PF00111">
    <property type="entry name" value="Fer2"/>
    <property type="match status" value="1"/>
</dbReference>
<evidence type="ECO:0000256" key="1">
    <source>
        <dbReference type="ARBA" id="ARBA00001974"/>
    </source>
</evidence>
<evidence type="ECO:0000256" key="2">
    <source>
        <dbReference type="ARBA" id="ARBA00022630"/>
    </source>
</evidence>
<comment type="caution">
    <text evidence="11">The sequence shown here is derived from an EMBL/GenBank/DDBJ whole genome shotgun (WGS) entry which is preliminary data.</text>
</comment>
<dbReference type="EMBL" id="LQRT01000005">
    <property type="protein sequence ID" value="KZS41420.1"/>
    <property type="molecule type" value="Genomic_DNA"/>
</dbReference>
<dbReference type="PROSITE" id="PS51085">
    <property type="entry name" value="2FE2S_FER_2"/>
    <property type="match status" value="1"/>
</dbReference>
<sequence>MSDFHKLTINKITRETSKAVSITFEVPSNLKNIFSFSAGQYITIKTEIAGKEIRRAYSICSTPNSGVLKVAVKEIPNGTFSSIANNQLKEGDALEVHIPEGNFLLNTSPEANKTYAAFAAGSGITPVMSMIKAVLEEEENSRFVLVYGNQNPEETIFLNELSNLQTSYPDRFFLEMVYSRTREENAHFGRIEKSTINYVIKNKYKDISFSDFYLCGPEEMINTVTEILIENNIQKDHIHFELFTSSTETVEIDADLDGKTQITILVDDEEFNFVMDQKKTILDAALDEDIDAPYSCQGGVCSSCICKVTAGSAVMEKNSILTDGEIAEGLILACQAHPTSASLKIDFDDV</sequence>
<dbReference type="PROSITE" id="PS51384">
    <property type="entry name" value="FAD_FR"/>
    <property type="match status" value="1"/>
</dbReference>
<dbReference type="PANTHER" id="PTHR47354">
    <property type="entry name" value="NADH OXIDOREDUCTASE HCR"/>
    <property type="match status" value="1"/>
</dbReference>
<dbReference type="PRINTS" id="PR00371">
    <property type="entry name" value="FPNCR"/>
</dbReference>
<name>A0A163BHZ8_9FLAO</name>
<dbReference type="SUPFAM" id="SSF52343">
    <property type="entry name" value="Ferredoxin reductase-like, C-terminal NADP-linked domain"/>
    <property type="match status" value="1"/>
</dbReference>
<keyword evidence="3" id="KW-0001">2Fe-2S</keyword>
<keyword evidence="12" id="KW-1185">Reference proteome</keyword>
<dbReference type="InterPro" id="IPR001709">
    <property type="entry name" value="Flavoprot_Pyr_Nucl_cyt_Rdtase"/>
</dbReference>
<keyword evidence="7" id="KW-0408">Iron</keyword>
<dbReference type="InterPro" id="IPR036010">
    <property type="entry name" value="2Fe-2S_ferredoxin-like_sf"/>
</dbReference>
<dbReference type="PRINTS" id="PR00410">
    <property type="entry name" value="PHEHYDRXLASE"/>
</dbReference>
<dbReference type="InterPro" id="IPR001433">
    <property type="entry name" value="OxRdtase_FAD/NAD-bd"/>
</dbReference>
<dbReference type="InterPro" id="IPR001041">
    <property type="entry name" value="2Fe-2S_ferredoxin-type"/>
</dbReference>
<dbReference type="InterPro" id="IPR008333">
    <property type="entry name" value="Cbr1-like_FAD-bd_dom"/>
</dbReference>
<evidence type="ECO:0000256" key="4">
    <source>
        <dbReference type="ARBA" id="ARBA00022723"/>
    </source>
</evidence>
<dbReference type="PANTHER" id="PTHR47354:SF8">
    <property type="entry name" value="1,2-PHENYLACETYL-COA EPOXIDASE, SUBUNIT E"/>
    <property type="match status" value="1"/>
</dbReference>
<dbReference type="OrthoDB" id="9789468at2"/>
<evidence type="ECO:0000256" key="7">
    <source>
        <dbReference type="ARBA" id="ARBA00023004"/>
    </source>
</evidence>
<keyword evidence="2" id="KW-0285">Flavoprotein</keyword>
<dbReference type="GO" id="GO:0046872">
    <property type="term" value="F:metal ion binding"/>
    <property type="evidence" value="ECO:0007669"/>
    <property type="project" value="UniProtKB-KW"/>
</dbReference>
<dbReference type="STRING" id="1642818.AWE51_22215"/>
<dbReference type="GO" id="GO:0016491">
    <property type="term" value="F:oxidoreductase activity"/>
    <property type="evidence" value="ECO:0007669"/>
    <property type="project" value="UniProtKB-KW"/>
</dbReference>
<dbReference type="Proteomes" id="UP000076715">
    <property type="component" value="Unassembled WGS sequence"/>
</dbReference>
<dbReference type="GO" id="GO:0050660">
    <property type="term" value="F:flavin adenine dinucleotide binding"/>
    <property type="evidence" value="ECO:0007669"/>
    <property type="project" value="TreeGrafter"/>
</dbReference>
<comment type="cofactor">
    <cofactor evidence="1">
        <name>FAD</name>
        <dbReference type="ChEBI" id="CHEBI:57692"/>
    </cofactor>
</comment>
<dbReference type="InterPro" id="IPR017938">
    <property type="entry name" value="Riboflavin_synthase-like_b-brl"/>
</dbReference>
<dbReference type="Gene3D" id="3.10.20.30">
    <property type="match status" value="1"/>
</dbReference>